<dbReference type="RefSeq" id="WP_168869793.1">
    <property type="nucleotide sequence ID" value="NZ_JABAIA010000001.1"/>
</dbReference>
<comment type="caution">
    <text evidence="1">The sequence shown here is derived from an EMBL/GenBank/DDBJ whole genome shotgun (WGS) entry which is preliminary data.</text>
</comment>
<reference evidence="1 2" key="1">
    <citation type="submission" date="2020-04" db="EMBL/GenBank/DDBJ databases">
        <authorList>
            <person name="Yin C."/>
        </authorList>
    </citation>
    <scope>NUCLEOTIDE SEQUENCE [LARGE SCALE GENOMIC DNA]</scope>
    <source>
        <strain evidence="1 2">Ae27</strain>
    </source>
</reference>
<evidence type="ECO:0000313" key="1">
    <source>
        <dbReference type="EMBL" id="NLR63808.1"/>
    </source>
</evidence>
<sequence>MHTIMKESLKKYLEYIDSDEDFSFKVRMEAEWDDHAYQEFLRLLTAVIHDYKDSGLMPIPVMLFFTSGLDQLIGIVTNPLFFKTASREYEDLVRGRVAELEMLQKKFLCGELFMQS</sequence>
<dbReference type="EMBL" id="JABAIA010000001">
    <property type="protein sequence ID" value="NLR63808.1"/>
    <property type="molecule type" value="Genomic_DNA"/>
</dbReference>
<organism evidence="1 2">
    <name type="scientific">Chitinophaga varians</name>
    <dbReference type="NCBI Taxonomy" id="2202339"/>
    <lineage>
        <taxon>Bacteria</taxon>
        <taxon>Pseudomonadati</taxon>
        <taxon>Bacteroidota</taxon>
        <taxon>Chitinophagia</taxon>
        <taxon>Chitinophagales</taxon>
        <taxon>Chitinophagaceae</taxon>
        <taxon>Chitinophaga</taxon>
    </lineage>
</organism>
<name>A0A847RSE1_9BACT</name>
<gene>
    <name evidence="1" type="ORF">HGH92_05790</name>
</gene>
<evidence type="ECO:0000313" key="2">
    <source>
        <dbReference type="Proteomes" id="UP000570474"/>
    </source>
</evidence>
<dbReference type="AlphaFoldDB" id="A0A847RSE1"/>
<proteinExistence type="predicted"/>
<dbReference type="Proteomes" id="UP000570474">
    <property type="component" value="Unassembled WGS sequence"/>
</dbReference>
<accession>A0A847RSE1</accession>
<keyword evidence="2" id="KW-1185">Reference proteome</keyword>
<protein>
    <submittedName>
        <fullName evidence="1">Uncharacterized protein</fullName>
    </submittedName>
</protein>